<dbReference type="EMBL" id="CP003929">
    <property type="protein sequence ID" value="AGB38799.1"/>
    <property type="molecule type" value="Genomic_DNA"/>
</dbReference>
<feature type="domain" description="DUF8136" evidence="1">
    <location>
        <begin position="18"/>
        <end position="80"/>
    </location>
</feature>
<dbReference type="OrthoDB" id="205974at2157"/>
<name>L0K394_9EURY</name>
<dbReference type="RefSeq" id="WP_015322238.1">
    <property type="nucleotide sequence ID" value="NC_019974.1"/>
</dbReference>
<dbReference type="Pfam" id="PF26457">
    <property type="entry name" value="DUF8136"/>
    <property type="match status" value="1"/>
</dbReference>
<organism evidence="2 3">
    <name type="scientific">Natronococcus occultus SP4</name>
    <dbReference type="NCBI Taxonomy" id="694430"/>
    <lineage>
        <taxon>Archaea</taxon>
        <taxon>Methanobacteriati</taxon>
        <taxon>Methanobacteriota</taxon>
        <taxon>Stenosarchaea group</taxon>
        <taxon>Halobacteria</taxon>
        <taxon>Halobacteriales</taxon>
        <taxon>Natrialbaceae</taxon>
        <taxon>Natronococcus</taxon>
    </lineage>
</organism>
<dbReference type="InterPro" id="IPR058449">
    <property type="entry name" value="DUF8136"/>
</dbReference>
<keyword evidence="3" id="KW-1185">Reference proteome</keyword>
<dbReference type="GeneID" id="14403442"/>
<protein>
    <recommendedName>
        <fullName evidence="1">DUF8136 domain-containing protein</fullName>
    </recommendedName>
</protein>
<gene>
    <name evidence="2" type="ORF">Natoc_3055</name>
</gene>
<dbReference type="HOGENOM" id="CLU_2490557_0_0_2"/>
<evidence type="ECO:0000313" key="3">
    <source>
        <dbReference type="Proteomes" id="UP000010878"/>
    </source>
</evidence>
<evidence type="ECO:0000259" key="1">
    <source>
        <dbReference type="Pfam" id="PF26457"/>
    </source>
</evidence>
<evidence type="ECO:0000313" key="2">
    <source>
        <dbReference type="EMBL" id="AGB38799.1"/>
    </source>
</evidence>
<proteinExistence type="predicted"/>
<dbReference type="STRING" id="694430.Natoc_3055"/>
<dbReference type="AlphaFoldDB" id="L0K394"/>
<sequence>MNEIEQTDQTDREEILELLEETIKTTHKHIEPGEADSLEEQHLQIKWIRTFGYLTGQYRRLLKDEDIDQLHEDADLVNRVLDLRDP</sequence>
<accession>L0K394</accession>
<dbReference type="KEGG" id="nou:Natoc_3055"/>
<reference evidence="2 3" key="1">
    <citation type="submission" date="2012-11" db="EMBL/GenBank/DDBJ databases">
        <title>FINISHED of Natronococcus occultus SP4, DSM 3396.</title>
        <authorList>
            <consortium name="DOE Joint Genome Institute"/>
            <person name="Eisen J."/>
            <person name="Huntemann M."/>
            <person name="Wei C.-L."/>
            <person name="Han J."/>
            <person name="Detter J.C."/>
            <person name="Han C."/>
            <person name="Tapia R."/>
            <person name="Chen A."/>
            <person name="Kyrpides N."/>
            <person name="Mavromatis K."/>
            <person name="Markowitz V."/>
            <person name="Szeto E."/>
            <person name="Ivanova N."/>
            <person name="Mikhailova N."/>
            <person name="Ovchinnikova G."/>
            <person name="Pagani I."/>
            <person name="Pati A."/>
            <person name="Goodwin L."/>
            <person name="Nordberg H.P."/>
            <person name="Cantor M.N."/>
            <person name="Hua S.X."/>
            <person name="Woyke T."/>
            <person name="Eisen J."/>
            <person name="Klenk H.-P."/>
            <person name="Klenk H.-P."/>
        </authorList>
    </citation>
    <scope>NUCLEOTIDE SEQUENCE [LARGE SCALE GENOMIC DNA]</scope>
    <source>
        <strain evidence="2 3">SP4</strain>
    </source>
</reference>
<dbReference type="Proteomes" id="UP000010878">
    <property type="component" value="Chromosome"/>
</dbReference>
<dbReference type="eggNOG" id="arCOG10959">
    <property type="taxonomic scope" value="Archaea"/>
</dbReference>